<gene>
    <name evidence="2" type="ORF">LCGC14_0834690</name>
</gene>
<dbReference type="AlphaFoldDB" id="A0A0F9RZM2"/>
<accession>A0A0F9RZM2</accession>
<sequence>MSAPTQTHTLRDLSIDFVSLVPQGADEAAHIMLAKAHEEPTNPEAPTEGAPTSKEPHVANELNENVAKALGEDHGIELTDEQIAGLNALEASAEPVADPVTTPVAPVAPVADPASVEDPVTKAIEPVQKLLDETREELAKEREGREIATAVAKARIDYADLSVDPEEIGSAIYRLGKGIGTPEDSALVTSTLAAASAQNALAKVTAPIGFDGDAPEGSAAATVEGIAKDIQGADPTVTTLAARVAAARTPQGIAAYEAAAAE</sequence>
<proteinExistence type="predicted"/>
<organism evidence="2">
    <name type="scientific">marine sediment metagenome</name>
    <dbReference type="NCBI Taxonomy" id="412755"/>
    <lineage>
        <taxon>unclassified sequences</taxon>
        <taxon>metagenomes</taxon>
        <taxon>ecological metagenomes</taxon>
    </lineage>
</organism>
<dbReference type="EMBL" id="LAZR01002412">
    <property type="protein sequence ID" value="KKN30366.1"/>
    <property type="molecule type" value="Genomic_DNA"/>
</dbReference>
<evidence type="ECO:0000313" key="2">
    <source>
        <dbReference type="EMBL" id="KKN30366.1"/>
    </source>
</evidence>
<comment type="caution">
    <text evidence="2">The sequence shown here is derived from an EMBL/GenBank/DDBJ whole genome shotgun (WGS) entry which is preliminary data.</text>
</comment>
<protein>
    <submittedName>
        <fullName evidence="2">Uncharacterized protein</fullName>
    </submittedName>
</protein>
<feature type="region of interest" description="Disordered" evidence="1">
    <location>
        <begin position="37"/>
        <end position="56"/>
    </location>
</feature>
<reference evidence="2" key="1">
    <citation type="journal article" date="2015" name="Nature">
        <title>Complex archaea that bridge the gap between prokaryotes and eukaryotes.</title>
        <authorList>
            <person name="Spang A."/>
            <person name="Saw J.H."/>
            <person name="Jorgensen S.L."/>
            <person name="Zaremba-Niedzwiedzka K."/>
            <person name="Martijn J."/>
            <person name="Lind A.E."/>
            <person name="van Eijk R."/>
            <person name="Schleper C."/>
            <person name="Guy L."/>
            <person name="Ettema T.J."/>
        </authorList>
    </citation>
    <scope>NUCLEOTIDE SEQUENCE</scope>
</reference>
<evidence type="ECO:0000256" key="1">
    <source>
        <dbReference type="SAM" id="MobiDB-lite"/>
    </source>
</evidence>
<name>A0A0F9RZM2_9ZZZZ</name>